<reference evidence="1" key="1">
    <citation type="submission" date="2019-04" db="EMBL/GenBank/DDBJ databases">
        <title>Microbes associate with the intestines of laboratory mice.</title>
        <authorList>
            <person name="Navarre W."/>
            <person name="Wong E."/>
            <person name="Huang K."/>
            <person name="Tropini C."/>
            <person name="Ng K."/>
            <person name="Yu B."/>
        </authorList>
    </citation>
    <scope>NUCLEOTIDE SEQUENCE</scope>
    <source>
        <strain evidence="1">NM72_1-8</strain>
    </source>
</reference>
<name>A0AC61R3E3_9FIRM</name>
<accession>A0AC61R3E3</accession>
<keyword evidence="2" id="KW-1185">Reference proteome</keyword>
<proteinExistence type="predicted"/>
<evidence type="ECO:0000313" key="1">
    <source>
        <dbReference type="EMBL" id="TGY00060.1"/>
    </source>
</evidence>
<gene>
    <name evidence="1" type="primary">addB</name>
    <name evidence="1" type="ORF">E5357_03305</name>
</gene>
<comment type="caution">
    <text evidence="1">The sequence shown here is derived from an EMBL/GenBank/DDBJ whole genome shotgun (WGS) entry which is preliminary data.</text>
</comment>
<dbReference type="Proteomes" id="UP000307720">
    <property type="component" value="Unassembled WGS sequence"/>
</dbReference>
<organism evidence="1 2">
    <name type="scientific">Hominisplanchenecus murintestinalis</name>
    <dbReference type="NCBI Taxonomy" id="2941517"/>
    <lineage>
        <taxon>Bacteria</taxon>
        <taxon>Bacillati</taxon>
        <taxon>Bacillota</taxon>
        <taxon>Clostridia</taxon>
        <taxon>Lachnospirales</taxon>
        <taxon>Lachnospiraceae</taxon>
        <taxon>Hominisplanchenecus</taxon>
    </lineage>
</organism>
<keyword evidence="1" id="KW-0067">ATP-binding</keyword>
<keyword evidence="1" id="KW-0547">Nucleotide-binding</keyword>
<dbReference type="EMBL" id="SRZB01000003">
    <property type="protein sequence ID" value="TGY00060.1"/>
    <property type="molecule type" value="Genomic_DNA"/>
</dbReference>
<keyword evidence="1" id="KW-0378">Hydrolase</keyword>
<sequence>MPFTFILGNSGSGKSRYAYERIIKKSMEYPQQDFLVIVPEQFSMQTQKELVSLHPQKGILNIDVLSFQRLAYRVFAEVGADRRTVLEETGKNLLLRKTAIEQQENLRVLKANLSKLGYITEMKSVISELTQYDVTMEQLDGMLRFVEKKPGLYYKLKDVQVLYGAFREKLKESYITSEEILGVLCDVAGKSGILQGCTVLLDGFTGFTPIQQKFLRELFRLADEVFMTVTLDARENPWRVGGMHELFYLSKKTIHTLVDIAKETGTEIGEPVILGKDGSPRFRNAPALGFLEQHFLRHDGACFRGEQDAVTLHVSKNAVEEVHFAAREILSLVRREGCRYQDIAVITGDLASYGEYARRIFGEYGIPCFIDETKTILLNPFIEYIRAALEMAARNFSYESVFRYLRTGLCGFSGEEIDLLENYVIASGKRSIRSWKEVWERPTRRLDGEQTARCNALREEIMEPLLPFLQVMKDRKTDARAKTEALYRLIAAHEIQEQLAVYEQRFTREGNLDAAKEYSQIYGIVIGLLDKIVDLLGDEPMTLKEYTEILESGFEEARVGIIPPTADRVVVGDIERTRLKDIRALIFLGLNDGWVPKAAEKSGILSETDRDSLEGCGVELAPGARENGYIQRFYLYQNLTKPSGWLRLSYSKSKTDGGAMRPSYIIDNIRGMYPGIRVVDEDAQGWSRERIAAPGNGFPYLIQGMKELKEGKMDLEWAELYSWYLRQEEYRGRVERLAEAVFLTWADEGLGKEIARALYGSVLENSVSRLERFAACAFSHFLMYGLKLEEREEYTFQPVDMGNIFHKVIELFSERISRSSYTWFDIPEKVREQWTEECVEEAVGKDESRVLYSSARNAYVIDRMKRIMQRTVWALCEQIRAGEFVPGSYEVSFSMAGDLDSVNIALSEEEKMRLRGRIDRIDTCEKEDQVYVKVIDYKSGNTEFDMVALYYGLQLQLVVYMNAALELEKRVYPDKDIVPAGIFYYRMQDPMLERGEEASPAQINREILKKLKLDGLVNSDDEIVRSMDRGLGTGEKKSSDVIPVSYTKSGFSRYSAVAQRRQFEELSAFVNEKMRDIGRRILSGETDAEPYERKGRTACDYCTYREVCGFDAKVPGTKFRRLREYKPEDIWKKIGEEA</sequence>
<evidence type="ECO:0000313" key="2">
    <source>
        <dbReference type="Proteomes" id="UP000307720"/>
    </source>
</evidence>
<protein>
    <submittedName>
        <fullName evidence="1">Helicase-exonuclease AddAB subunit AddB</fullName>
    </submittedName>
</protein>
<keyword evidence="1" id="KW-0347">Helicase</keyword>